<organism evidence="2 3">
    <name type="scientific">Fomitopsis schrenkii</name>
    <name type="common">Brown rot fungus</name>
    <dbReference type="NCBI Taxonomy" id="2126942"/>
    <lineage>
        <taxon>Eukaryota</taxon>
        <taxon>Fungi</taxon>
        <taxon>Dikarya</taxon>
        <taxon>Basidiomycota</taxon>
        <taxon>Agaricomycotina</taxon>
        <taxon>Agaricomycetes</taxon>
        <taxon>Polyporales</taxon>
        <taxon>Fomitopsis</taxon>
    </lineage>
</organism>
<proteinExistence type="predicted"/>
<feature type="compositionally biased region" description="Basic and acidic residues" evidence="1">
    <location>
        <begin position="759"/>
        <end position="775"/>
    </location>
</feature>
<dbReference type="HOGENOM" id="CLU_006344_4_0_1"/>
<dbReference type="EMBL" id="KE504153">
    <property type="protein sequence ID" value="EPS99923.1"/>
    <property type="molecule type" value="Genomic_DNA"/>
</dbReference>
<feature type="region of interest" description="Disordered" evidence="1">
    <location>
        <begin position="759"/>
        <end position="795"/>
    </location>
</feature>
<evidence type="ECO:0000313" key="2">
    <source>
        <dbReference type="EMBL" id="EPS99923.1"/>
    </source>
</evidence>
<protein>
    <recommendedName>
        <fullName evidence="4">C2H2-type domain-containing protein</fullName>
    </recommendedName>
</protein>
<dbReference type="eggNOG" id="ENOG502SHSB">
    <property type="taxonomic scope" value="Eukaryota"/>
</dbReference>
<keyword evidence="3" id="KW-1185">Reference proteome</keyword>
<evidence type="ECO:0008006" key="4">
    <source>
        <dbReference type="Google" id="ProtNLM"/>
    </source>
</evidence>
<reference evidence="2 3" key="1">
    <citation type="journal article" date="2012" name="Science">
        <title>The Paleozoic origin of enzymatic lignin decomposition reconstructed from 31 fungal genomes.</title>
        <authorList>
            <person name="Floudas D."/>
            <person name="Binder M."/>
            <person name="Riley R."/>
            <person name="Barry K."/>
            <person name="Blanchette R.A."/>
            <person name="Henrissat B."/>
            <person name="Martinez A.T."/>
            <person name="Otillar R."/>
            <person name="Spatafora J.W."/>
            <person name="Yadav J.S."/>
            <person name="Aerts A."/>
            <person name="Benoit I."/>
            <person name="Boyd A."/>
            <person name="Carlson A."/>
            <person name="Copeland A."/>
            <person name="Coutinho P.M."/>
            <person name="de Vries R.P."/>
            <person name="Ferreira P."/>
            <person name="Findley K."/>
            <person name="Foster B."/>
            <person name="Gaskell J."/>
            <person name="Glotzer D."/>
            <person name="Gorecki P."/>
            <person name="Heitman J."/>
            <person name="Hesse C."/>
            <person name="Hori C."/>
            <person name="Igarashi K."/>
            <person name="Jurgens J.A."/>
            <person name="Kallen N."/>
            <person name="Kersten P."/>
            <person name="Kohler A."/>
            <person name="Kuees U."/>
            <person name="Kumar T.K.A."/>
            <person name="Kuo A."/>
            <person name="LaButti K."/>
            <person name="Larrondo L.F."/>
            <person name="Lindquist E."/>
            <person name="Ling A."/>
            <person name="Lombard V."/>
            <person name="Lucas S."/>
            <person name="Lundell T."/>
            <person name="Martin R."/>
            <person name="McLaughlin D.J."/>
            <person name="Morgenstern I."/>
            <person name="Morin E."/>
            <person name="Murat C."/>
            <person name="Nagy L.G."/>
            <person name="Nolan M."/>
            <person name="Ohm R.A."/>
            <person name="Patyshakuliyeva A."/>
            <person name="Rokas A."/>
            <person name="Ruiz-Duenas F.J."/>
            <person name="Sabat G."/>
            <person name="Salamov A."/>
            <person name="Samejima M."/>
            <person name="Schmutz J."/>
            <person name="Slot J.C."/>
            <person name="St John F."/>
            <person name="Stenlid J."/>
            <person name="Sun H."/>
            <person name="Sun S."/>
            <person name="Syed K."/>
            <person name="Tsang A."/>
            <person name="Wiebenga A."/>
            <person name="Young D."/>
            <person name="Pisabarro A."/>
            <person name="Eastwood D.C."/>
            <person name="Martin F."/>
            <person name="Cullen D."/>
            <person name="Grigoriev I.V."/>
            <person name="Hibbett D.S."/>
        </authorList>
    </citation>
    <scope>NUCLEOTIDE SEQUENCE</scope>
    <source>
        <strain evidence="3">FP-58527</strain>
    </source>
</reference>
<dbReference type="InterPro" id="IPR041078">
    <property type="entry name" value="Plavaka"/>
</dbReference>
<dbReference type="AlphaFoldDB" id="S8E9C8"/>
<evidence type="ECO:0000256" key="1">
    <source>
        <dbReference type="SAM" id="MobiDB-lite"/>
    </source>
</evidence>
<accession>S8E9C8</accession>
<dbReference type="InParanoid" id="S8E9C8"/>
<sequence>MGKRRLTLEDLDDRTCGACGEPFRMVQGVMAHQSSSRKCAWYKKGKLKAIFDDSDSEDSDLECEVEAIGRVPGGSSELRVPSGSSNCGDSTNVEIEMHESLPEEGYGEGEVHEAEEEDDEEEVVMEHLIFRAPASTDQDLQAGPSSGVRQVPRRRTAIALDDDEDTRFEIVDEAAAAETENGTMLMEAWRRYFERKEAECEANQDAPSTSGEPVWAPFESETDWQLASWFVKEAIGHGSVDRFLEIPHVCEKLGLSYHNMRALLQKVDLIPERAPWKECWLTFKDRPGERHLVQFRDIIKAIKALLGNPAHADKIVWRPSRVFLHRGSKNRIYTEMWTGSWWHTVQASTPRFIGAALAPVIISTDKTQLTQFSGNKSAYPVYMTLGNLPKSLRRKPSEHACICIGYLSVDKVDTIGLSEKKQRALVQQLFHASVRMIVKLLIEAGRNGIDVTGGDGKVRRVYPVLASYVCDYPEQCLITCSKYGTCPVCQCPDSKLEDDTAKAPRTSLWTLDVLCKAKVQGPKGSAPFYASCKELNISGYVVTPFWKGLPHTNIHGCVTPDVLHQLYQGVFKHILEWCQEAMDASELDARIHCLPPAFGTRHFKNGMSALSQVSGSKRKDIARILLGCLVGRIPTTLMLTLRSLLDFIYIAQYPTHDDITLSYLEDALKVYHKNKKILKTLGIRKHMNIPKFHSLLHYVKAIRSLGTTDNYNTEMFERLHIDCAKKAWRASNHRNERPQMVRWLERQEKMAMYESMRERLYEESQERDDQPDTERTAGSVSGTSRGARRFKQQGLTSVAERHCAPGFCKALSRHIYELKLGRPLNAAELEQAPSYLPFSRLDIFHGFKFTTIPLSDSFPERDAVKARPACGDQPARFDTAVVLQGDEAEATGLQGTRIGRVKIIFKLPETIHERGTANGTIPAPQEWKERGPLAYVEWFAKLPAQADPVHMMYEERSCR</sequence>
<name>S8E9C8_FOMSC</name>
<dbReference type="OrthoDB" id="3232438at2759"/>
<evidence type="ECO:0000313" key="3">
    <source>
        <dbReference type="Proteomes" id="UP000015241"/>
    </source>
</evidence>
<dbReference type="Pfam" id="PF18759">
    <property type="entry name" value="Plavaka"/>
    <property type="match status" value="1"/>
</dbReference>
<gene>
    <name evidence="2" type="ORF">FOMPIDRAFT_1050258</name>
</gene>
<dbReference type="Proteomes" id="UP000015241">
    <property type="component" value="Unassembled WGS sequence"/>
</dbReference>